<dbReference type="GO" id="GO:0003677">
    <property type="term" value="F:DNA binding"/>
    <property type="evidence" value="ECO:0007669"/>
    <property type="project" value="UniProtKB-KW"/>
</dbReference>
<dbReference type="InterPro" id="IPR047640">
    <property type="entry name" value="RpiR-like"/>
</dbReference>
<evidence type="ECO:0000256" key="4">
    <source>
        <dbReference type="SAM" id="Phobius"/>
    </source>
</evidence>
<evidence type="ECO:0000256" key="3">
    <source>
        <dbReference type="ARBA" id="ARBA00023163"/>
    </source>
</evidence>
<keyword evidence="2 7" id="KW-0238">DNA-binding</keyword>
<evidence type="ECO:0000256" key="2">
    <source>
        <dbReference type="ARBA" id="ARBA00023125"/>
    </source>
</evidence>
<keyword evidence="4" id="KW-0472">Membrane</keyword>
<dbReference type="Pfam" id="PF01380">
    <property type="entry name" value="SIS"/>
    <property type="match status" value="1"/>
</dbReference>
<dbReference type="InterPro" id="IPR000281">
    <property type="entry name" value="HTH_RpiR"/>
</dbReference>
<dbReference type="SUPFAM" id="SSF46689">
    <property type="entry name" value="Homeodomain-like"/>
    <property type="match status" value="1"/>
</dbReference>
<dbReference type="GO" id="GO:1901135">
    <property type="term" value="P:carbohydrate derivative metabolic process"/>
    <property type="evidence" value="ECO:0007669"/>
    <property type="project" value="InterPro"/>
</dbReference>
<dbReference type="EMBL" id="FWFX01000006">
    <property type="protein sequence ID" value="SLN45215.1"/>
    <property type="molecule type" value="Genomic_DNA"/>
</dbReference>
<dbReference type="GO" id="GO:0097367">
    <property type="term" value="F:carbohydrate derivative binding"/>
    <property type="evidence" value="ECO:0007669"/>
    <property type="project" value="InterPro"/>
</dbReference>
<feature type="domain" description="HTH rpiR-type" evidence="5">
    <location>
        <begin position="20"/>
        <end position="96"/>
    </location>
</feature>
<dbReference type="OrthoDB" id="9814676at2"/>
<dbReference type="InterPro" id="IPR046348">
    <property type="entry name" value="SIS_dom_sf"/>
</dbReference>
<feature type="transmembrane region" description="Helical" evidence="4">
    <location>
        <begin position="259"/>
        <end position="279"/>
    </location>
</feature>
<dbReference type="PANTHER" id="PTHR30514">
    <property type="entry name" value="GLUCOKINASE"/>
    <property type="match status" value="1"/>
</dbReference>
<dbReference type="Gene3D" id="1.10.10.10">
    <property type="entry name" value="Winged helix-like DNA-binding domain superfamily/Winged helix DNA-binding domain"/>
    <property type="match status" value="1"/>
</dbReference>
<dbReference type="CDD" id="cd05013">
    <property type="entry name" value="SIS_RpiR"/>
    <property type="match status" value="1"/>
</dbReference>
<protein>
    <submittedName>
        <fullName evidence="7">DNA-binding transcriptional repressor RpiR</fullName>
    </submittedName>
</protein>
<feature type="domain" description="SIS" evidence="6">
    <location>
        <begin position="147"/>
        <end position="284"/>
    </location>
</feature>
<sequence length="309" mass="34226">MNDGLPEENMSSTVDHTPYSHVSLKLKELHPQLPRVLKVAASYMLEHPGDVATLSMRKVADNAGISLPNFSRLAKMLGYASYGELRDVYREQVQHGDMREYHLRAETLQKSGRQKDADAKWEDFRAATHNNITAIFDGISPDYFAEAAQVLNAADRVYLVGMQASSCLSAYAYYLGIMVSGKFRLVRGDGGILADPVAEISEKDAMIVVSQRPCARSSVDLAILARERGAKVIAITDSPAAPIAINSDFSLLSPNDSPLFFESYVGATILIEALIGFFVTRQTKNIADRVSQIEDTRKRLNEYWDQSKD</sequence>
<organism evidence="7 8">
    <name type="scientific">Roseovarius albus</name>
    <dbReference type="NCBI Taxonomy" id="1247867"/>
    <lineage>
        <taxon>Bacteria</taxon>
        <taxon>Pseudomonadati</taxon>
        <taxon>Pseudomonadota</taxon>
        <taxon>Alphaproteobacteria</taxon>
        <taxon>Rhodobacterales</taxon>
        <taxon>Roseobacteraceae</taxon>
        <taxon>Roseovarius</taxon>
    </lineage>
</organism>
<dbReference type="PANTHER" id="PTHR30514:SF18">
    <property type="entry name" value="RPIR-FAMILY TRANSCRIPTIONAL REGULATOR"/>
    <property type="match status" value="1"/>
</dbReference>
<keyword evidence="3" id="KW-0804">Transcription</keyword>
<evidence type="ECO:0000256" key="1">
    <source>
        <dbReference type="ARBA" id="ARBA00023015"/>
    </source>
</evidence>
<evidence type="ECO:0000313" key="7">
    <source>
        <dbReference type="EMBL" id="SLN45215.1"/>
    </source>
</evidence>
<dbReference type="PROSITE" id="PS51071">
    <property type="entry name" value="HTH_RPIR"/>
    <property type="match status" value="1"/>
</dbReference>
<proteinExistence type="predicted"/>
<keyword evidence="8" id="KW-1185">Reference proteome</keyword>
<dbReference type="InterPro" id="IPR009057">
    <property type="entry name" value="Homeodomain-like_sf"/>
</dbReference>
<dbReference type="AlphaFoldDB" id="A0A1X6ZAC6"/>
<gene>
    <name evidence="7" type="ORF">ROA7450_02175</name>
</gene>
<keyword evidence="4" id="KW-0812">Transmembrane</keyword>
<dbReference type="PROSITE" id="PS51464">
    <property type="entry name" value="SIS"/>
    <property type="match status" value="1"/>
</dbReference>
<evidence type="ECO:0000259" key="5">
    <source>
        <dbReference type="PROSITE" id="PS51071"/>
    </source>
</evidence>
<dbReference type="InterPro" id="IPR001347">
    <property type="entry name" value="SIS_dom"/>
</dbReference>
<dbReference type="InterPro" id="IPR036388">
    <property type="entry name" value="WH-like_DNA-bd_sf"/>
</dbReference>
<evidence type="ECO:0000259" key="6">
    <source>
        <dbReference type="PROSITE" id="PS51464"/>
    </source>
</evidence>
<keyword evidence="4" id="KW-1133">Transmembrane helix</keyword>
<reference evidence="7 8" key="1">
    <citation type="submission" date="2017-03" db="EMBL/GenBank/DDBJ databases">
        <authorList>
            <person name="Afonso C.L."/>
            <person name="Miller P.J."/>
            <person name="Scott M.A."/>
            <person name="Spackman E."/>
            <person name="Goraichik I."/>
            <person name="Dimitrov K.M."/>
            <person name="Suarez D.L."/>
            <person name="Swayne D.E."/>
        </authorList>
    </citation>
    <scope>NUCLEOTIDE SEQUENCE [LARGE SCALE GENOMIC DNA]</scope>
    <source>
        <strain evidence="7 8">CECT 7450</strain>
    </source>
</reference>
<dbReference type="SUPFAM" id="SSF53697">
    <property type="entry name" value="SIS domain"/>
    <property type="match status" value="1"/>
</dbReference>
<dbReference type="GO" id="GO:0003700">
    <property type="term" value="F:DNA-binding transcription factor activity"/>
    <property type="evidence" value="ECO:0007669"/>
    <property type="project" value="InterPro"/>
</dbReference>
<dbReference type="Gene3D" id="3.40.50.10490">
    <property type="entry name" value="Glucose-6-phosphate isomerase like protein, domain 1"/>
    <property type="match status" value="1"/>
</dbReference>
<name>A0A1X6ZAC6_9RHOB</name>
<keyword evidence="1" id="KW-0805">Transcription regulation</keyword>
<dbReference type="InterPro" id="IPR035472">
    <property type="entry name" value="RpiR-like_SIS"/>
</dbReference>
<evidence type="ECO:0000313" key="8">
    <source>
        <dbReference type="Proteomes" id="UP000193061"/>
    </source>
</evidence>
<dbReference type="Proteomes" id="UP000193061">
    <property type="component" value="Unassembled WGS sequence"/>
</dbReference>
<accession>A0A1X6ZAC6</accession>